<name>A0A2J6WQ14_9BACT</name>
<evidence type="ECO:0000256" key="5">
    <source>
        <dbReference type="ARBA" id="ARBA00022737"/>
    </source>
</evidence>
<dbReference type="GO" id="GO:0009279">
    <property type="term" value="C:cell outer membrane"/>
    <property type="evidence" value="ECO:0007669"/>
    <property type="project" value="UniProtKB-UniRule"/>
</dbReference>
<keyword evidence="6" id="KW-0472">Membrane</keyword>
<keyword evidence="2" id="KW-1134">Transmembrane beta strand</keyword>
<evidence type="ECO:0000256" key="4">
    <source>
        <dbReference type="ARBA" id="ARBA00022729"/>
    </source>
</evidence>
<evidence type="ECO:0000256" key="7">
    <source>
        <dbReference type="ARBA" id="ARBA00023237"/>
    </source>
</evidence>
<feature type="domain" description="POTRA" evidence="10">
    <location>
        <begin position="350"/>
        <end position="423"/>
    </location>
</feature>
<dbReference type="InterPro" id="IPR010827">
    <property type="entry name" value="BamA/TamA_POTRA"/>
</dbReference>
<dbReference type="Proteomes" id="UP000242288">
    <property type="component" value="Unassembled WGS sequence"/>
</dbReference>
<keyword evidence="5" id="KW-0677">Repeat</keyword>
<dbReference type="AlphaFoldDB" id="A0A2J6WQ14"/>
<accession>A0A2J6WQ14</accession>
<feature type="signal peptide" evidence="9">
    <location>
        <begin position="1"/>
        <end position="21"/>
    </location>
</feature>
<comment type="subcellular location">
    <subcellularLocation>
        <location evidence="1">Membrane</location>
    </subcellularLocation>
</comment>
<dbReference type="NCBIfam" id="TIGR03303">
    <property type="entry name" value="OM_YaeT"/>
    <property type="match status" value="1"/>
</dbReference>
<dbReference type="InterPro" id="IPR039910">
    <property type="entry name" value="D15-like"/>
</dbReference>
<dbReference type="PROSITE" id="PS51779">
    <property type="entry name" value="POTRA"/>
    <property type="match status" value="5"/>
</dbReference>
<dbReference type="HAMAP" id="MF_01430">
    <property type="entry name" value="OM_assembly_BamA"/>
    <property type="match status" value="1"/>
</dbReference>
<dbReference type="InterPro" id="IPR000184">
    <property type="entry name" value="Bac_surfAg_D15"/>
</dbReference>
<feature type="domain" description="POTRA" evidence="10">
    <location>
        <begin position="97"/>
        <end position="174"/>
    </location>
</feature>
<dbReference type="Gene3D" id="2.40.160.50">
    <property type="entry name" value="membrane protein fhac: a member of the omp85/tpsb transporter family"/>
    <property type="match status" value="1"/>
</dbReference>
<evidence type="ECO:0000256" key="8">
    <source>
        <dbReference type="NCBIfam" id="TIGR03303"/>
    </source>
</evidence>
<evidence type="ECO:0000256" key="6">
    <source>
        <dbReference type="ARBA" id="ARBA00023136"/>
    </source>
</evidence>
<evidence type="ECO:0000313" key="12">
    <source>
        <dbReference type="Proteomes" id="UP000242288"/>
    </source>
</evidence>
<proteinExistence type="inferred from homology"/>
<sequence length="748" mass="84963">MKRAMVVIILFVFLFTLKSFAQELPVVTAIEIKGLKRIEEAAVKNKISLKLGEVISQEKISEDIKSIYKMGYFEDVKVDIEPFEGGVKVIYTVKEKPTIVKISFEGNKEYDEDKLKEVVGVTPGAIADITLINDNALKLKAFYESEGYYFAKIVPVLKKKTEQEVELTYVIDEGNRVKIKEIKFEGNKAISSRKIKKVMSTSERKFYSFITGSGFYKKYEMMQDLEKIKDLYYDNGYLKVSVGEPKIEFSQDKKWMTITIPISEGPQFKISSVKLTGYRDSKEEKELKELIKLKPGEIFSKAKMRKDVEAITSFYSDRGYALAGVSPDVIPNEEKLTVDVIYNVKPGDKFTIGRINISGNTKTVDKVIRREIRVDEGDEYSASKIQKSKKRLEDLQYFETVDINQKPNPDNKTVDLDVNVKEKPTGFLTIGGGYSSIDNLIGMVDVTQNNLFGRGYSLTLRGELGGRSSYYTVAFRDPWFMDKPLLFGFNIYKQKREYVNYTRDAKGLSFTFGKRYGEDWSASITYDIEKSRVTDVATDADIIIKDMEGNLLTSAVTFQIINDTRDSYIDPSQGRRYSLNLTTAGLGGNTGFWKTLLDLGWYIPVFEESTLHLRGRLGMSDTLFGKKYPLYERFYIGGLDTIRGVGYGEAGPKDSKNKPIGAKRAIIFNIEYLFPIVAEMKLKGLLFVDMGKGYNEGEKFGSDIKYTTGFGFRWFSPLGPVKIDYGINLNRKEGESKSKIEFGFGSFF</sequence>
<dbReference type="InterPro" id="IPR023707">
    <property type="entry name" value="OM_assembly_BamA"/>
</dbReference>
<feature type="domain" description="POTRA" evidence="10">
    <location>
        <begin position="177"/>
        <end position="265"/>
    </location>
</feature>
<protein>
    <recommendedName>
        <fullName evidence="8">Outer membrane protein assembly factor BamA</fullName>
    </recommendedName>
</protein>
<evidence type="ECO:0000313" key="11">
    <source>
        <dbReference type="EMBL" id="PMP72339.1"/>
    </source>
</evidence>
<dbReference type="Pfam" id="PF01103">
    <property type="entry name" value="Omp85"/>
    <property type="match status" value="1"/>
</dbReference>
<dbReference type="Gene3D" id="3.10.20.310">
    <property type="entry name" value="membrane protein fhac"/>
    <property type="match status" value="5"/>
</dbReference>
<dbReference type="Pfam" id="PF07244">
    <property type="entry name" value="POTRA"/>
    <property type="match status" value="5"/>
</dbReference>
<dbReference type="PANTHER" id="PTHR12815:SF47">
    <property type="entry name" value="TRANSLOCATION AND ASSEMBLY MODULE SUBUNIT TAMA"/>
    <property type="match status" value="1"/>
</dbReference>
<keyword evidence="4 9" id="KW-0732">Signal</keyword>
<organism evidence="11 12">
    <name type="scientific">Thermodesulfovibrio aggregans</name>
    <dbReference type="NCBI Taxonomy" id="86166"/>
    <lineage>
        <taxon>Bacteria</taxon>
        <taxon>Pseudomonadati</taxon>
        <taxon>Nitrospirota</taxon>
        <taxon>Thermodesulfovibrionia</taxon>
        <taxon>Thermodesulfovibrionales</taxon>
        <taxon>Thermodesulfovibrionaceae</taxon>
        <taxon>Thermodesulfovibrio</taxon>
    </lineage>
</organism>
<keyword evidence="3" id="KW-0812">Transmembrane</keyword>
<feature type="domain" description="POTRA" evidence="10">
    <location>
        <begin position="25"/>
        <end position="96"/>
    </location>
</feature>
<feature type="chain" id="PRO_5014382817" description="Outer membrane protein assembly factor BamA" evidence="9">
    <location>
        <begin position="22"/>
        <end position="748"/>
    </location>
</feature>
<evidence type="ECO:0000256" key="2">
    <source>
        <dbReference type="ARBA" id="ARBA00022452"/>
    </source>
</evidence>
<dbReference type="GO" id="GO:0071709">
    <property type="term" value="P:membrane assembly"/>
    <property type="evidence" value="ECO:0007669"/>
    <property type="project" value="InterPro"/>
</dbReference>
<evidence type="ECO:0000256" key="9">
    <source>
        <dbReference type="SAM" id="SignalP"/>
    </source>
</evidence>
<evidence type="ECO:0000259" key="10">
    <source>
        <dbReference type="PROSITE" id="PS51779"/>
    </source>
</evidence>
<dbReference type="PIRSF" id="PIRSF006076">
    <property type="entry name" value="OM_assembly_OMP85"/>
    <property type="match status" value="1"/>
</dbReference>
<evidence type="ECO:0000256" key="3">
    <source>
        <dbReference type="ARBA" id="ARBA00022692"/>
    </source>
</evidence>
<evidence type="ECO:0000256" key="1">
    <source>
        <dbReference type="ARBA" id="ARBA00004370"/>
    </source>
</evidence>
<feature type="domain" description="POTRA" evidence="10">
    <location>
        <begin position="268"/>
        <end position="347"/>
    </location>
</feature>
<dbReference type="InterPro" id="IPR034746">
    <property type="entry name" value="POTRA"/>
</dbReference>
<keyword evidence="7" id="KW-0998">Cell outer membrane</keyword>
<dbReference type="PANTHER" id="PTHR12815">
    <property type="entry name" value="SORTING AND ASSEMBLY MACHINERY SAMM50 PROTEIN FAMILY MEMBER"/>
    <property type="match status" value="1"/>
</dbReference>
<gene>
    <name evidence="11" type="primary">bamA</name>
    <name evidence="11" type="ORF">C0186_01570</name>
</gene>
<comment type="caution">
    <text evidence="11">The sequence shown here is derived from an EMBL/GenBank/DDBJ whole genome shotgun (WGS) entry which is preliminary data.</text>
</comment>
<dbReference type="EMBL" id="PNIO01000010">
    <property type="protein sequence ID" value="PMP72339.1"/>
    <property type="molecule type" value="Genomic_DNA"/>
</dbReference>
<reference evidence="11 12" key="1">
    <citation type="submission" date="2018-01" db="EMBL/GenBank/DDBJ databases">
        <title>Metagenomic assembled genomes from two thermal pools in the Uzon Caldera, Kamchatka, Russia.</title>
        <authorList>
            <person name="Wilkins L."/>
            <person name="Ettinger C."/>
        </authorList>
    </citation>
    <scope>NUCLEOTIDE SEQUENCE [LARGE SCALE GENOMIC DNA]</scope>
    <source>
        <strain evidence="11">ZAV-04</strain>
    </source>
</reference>